<comment type="caution">
    <text evidence="11">The sequence shown here is derived from an EMBL/GenBank/DDBJ whole genome shotgun (WGS) entry which is preliminary data.</text>
</comment>
<evidence type="ECO:0000256" key="1">
    <source>
        <dbReference type="ARBA" id="ARBA00001164"/>
    </source>
</evidence>
<proteinExistence type="inferred from homology"/>
<dbReference type="SUPFAM" id="SSF51366">
    <property type="entry name" value="Ribulose-phoshate binding barrel"/>
    <property type="match status" value="1"/>
</dbReference>
<evidence type="ECO:0000313" key="11">
    <source>
        <dbReference type="EMBL" id="RKT67041.1"/>
    </source>
</evidence>
<accession>A0A495WYW7</accession>
<dbReference type="GO" id="GO:0000162">
    <property type="term" value="P:L-tryptophan biosynthetic process"/>
    <property type="evidence" value="ECO:0007669"/>
    <property type="project" value="UniProtKB-UniRule"/>
</dbReference>
<dbReference type="OrthoDB" id="3243379at2"/>
<evidence type="ECO:0000256" key="8">
    <source>
        <dbReference type="ARBA" id="ARBA00023235"/>
    </source>
</evidence>
<keyword evidence="7 9" id="KW-0057">Aromatic amino acid biosynthesis</keyword>
<dbReference type="CDD" id="cd00405">
    <property type="entry name" value="PRAI"/>
    <property type="match status" value="1"/>
</dbReference>
<dbReference type="InterPro" id="IPR013785">
    <property type="entry name" value="Aldolase_TIM"/>
</dbReference>
<evidence type="ECO:0000256" key="4">
    <source>
        <dbReference type="ARBA" id="ARBA00022272"/>
    </source>
</evidence>
<dbReference type="PANTHER" id="PTHR42894:SF1">
    <property type="entry name" value="N-(5'-PHOSPHORIBOSYL)ANTHRANILATE ISOMERASE"/>
    <property type="match status" value="1"/>
</dbReference>
<keyword evidence="6 9" id="KW-0822">Tryptophan biosynthesis</keyword>
<dbReference type="InterPro" id="IPR044643">
    <property type="entry name" value="TrpF_fam"/>
</dbReference>
<organism evidence="11 12">
    <name type="scientific">Saccharothrix variisporea</name>
    <dbReference type="NCBI Taxonomy" id="543527"/>
    <lineage>
        <taxon>Bacteria</taxon>
        <taxon>Bacillati</taxon>
        <taxon>Actinomycetota</taxon>
        <taxon>Actinomycetes</taxon>
        <taxon>Pseudonocardiales</taxon>
        <taxon>Pseudonocardiaceae</taxon>
        <taxon>Saccharothrix</taxon>
    </lineage>
</organism>
<sequence>MYVKLCGLRTAADVATAVDAGADAIGVVLTASPRQVSPETARALVREVPSDVLTVGVVLGVPADEVVRLARESGVGAVQLHGAYPESAFREVAVLGVPLIRAVGLTPETDVRVGAFGEDMLLLDSPVAGSGHRWDLSALDGARPEGKWLLAGGLGPDNVAEAVARARPWGVDVSSGIESSRGVKDHGLMRAFVAAARG</sequence>
<evidence type="ECO:0000256" key="5">
    <source>
        <dbReference type="ARBA" id="ARBA00022605"/>
    </source>
</evidence>
<reference evidence="11 12" key="1">
    <citation type="submission" date="2018-10" db="EMBL/GenBank/DDBJ databases">
        <title>Sequencing the genomes of 1000 actinobacteria strains.</title>
        <authorList>
            <person name="Klenk H.-P."/>
        </authorList>
    </citation>
    <scope>NUCLEOTIDE SEQUENCE [LARGE SCALE GENOMIC DNA]</scope>
    <source>
        <strain evidence="11 12">DSM 43911</strain>
    </source>
</reference>
<dbReference type="GO" id="GO:0004640">
    <property type="term" value="F:phosphoribosylanthranilate isomerase activity"/>
    <property type="evidence" value="ECO:0007669"/>
    <property type="project" value="UniProtKB-UniRule"/>
</dbReference>
<dbReference type="EMBL" id="RBXR01000001">
    <property type="protein sequence ID" value="RKT67041.1"/>
    <property type="molecule type" value="Genomic_DNA"/>
</dbReference>
<dbReference type="PANTHER" id="PTHR42894">
    <property type="entry name" value="N-(5'-PHOSPHORIBOSYL)ANTHRANILATE ISOMERASE"/>
    <property type="match status" value="1"/>
</dbReference>
<dbReference type="Gene3D" id="3.20.20.70">
    <property type="entry name" value="Aldolase class I"/>
    <property type="match status" value="1"/>
</dbReference>
<protein>
    <recommendedName>
        <fullName evidence="4 9">N-(5'-phosphoribosyl)anthranilate isomerase</fullName>
        <shortName evidence="9">PRAI</shortName>
        <ecNumber evidence="3 9">5.3.1.24</ecNumber>
    </recommendedName>
</protein>
<evidence type="ECO:0000256" key="3">
    <source>
        <dbReference type="ARBA" id="ARBA00012572"/>
    </source>
</evidence>
<dbReference type="Pfam" id="PF00697">
    <property type="entry name" value="PRAI"/>
    <property type="match status" value="1"/>
</dbReference>
<dbReference type="InterPro" id="IPR001240">
    <property type="entry name" value="PRAI_dom"/>
</dbReference>
<gene>
    <name evidence="9" type="primary">trpF</name>
    <name evidence="11" type="ORF">DFJ66_0209</name>
</gene>
<dbReference type="HAMAP" id="MF_00135">
    <property type="entry name" value="PRAI"/>
    <property type="match status" value="1"/>
</dbReference>
<name>A0A495WYW7_9PSEU</name>
<dbReference type="InterPro" id="IPR011060">
    <property type="entry name" value="RibuloseP-bd_barrel"/>
</dbReference>
<feature type="domain" description="N-(5'phosphoribosyl) anthranilate isomerase (PRAI)" evidence="10">
    <location>
        <begin position="4"/>
        <end position="194"/>
    </location>
</feature>
<keyword evidence="5 9" id="KW-0028">Amino-acid biosynthesis</keyword>
<dbReference type="EC" id="5.3.1.24" evidence="3 9"/>
<dbReference type="AlphaFoldDB" id="A0A495WYW7"/>
<keyword evidence="12" id="KW-1185">Reference proteome</keyword>
<dbReference type="Proteomes" id="UP000272729">
    <property type="component" value="Unassembled WGS sequence"/>
</dbReference>
<evidence type="ECO:0000256" key="7">
    <source>
        <dbReference type="ARBA" id="ARBA00023141"/>
    </source>
</evidence>
<dbReference type="RefSeq" id="WP_121217052.1">
    <property type="nucleotide sequence ID" value="NZ_JBIUBA010000032.1"/>
</dbReference>
<keyword evidence="8 9" id="KW-0413">Isomerase</keyword>
<comment type="catalytic activity">
    <reaction evidence="1 9">
        <text>N-(5-phospho-beta-D-ribosyl)anthranilate = 1-(2-carboxyphenylamino)-1-deoxy-D-ribulose 5-phosphate</text>
        <dbReference type="Rhea" id="RHEA:21540"/>
        <dbReference type="ChEBI" id="CHEBI:18277"/>
        <dbReference type="ChEBI" id="CHEBI:58613"/>
        <dbReference type="EC" id="5.3.1.24"/>
    </reaction>
</comment>
<comment type="pathway">
    <text evidence="2 9">Amino-acid biosynthesis; L-tryptophan biosynthesis; L-tryptophan from chorismate: step 3/5.</text>
</comment>
<evidence type="ECO:0000256" key="6">
    <source>
        <dbReference type="ARBA" id="ARBA00022822"/>
    </source>
</evidence>
<dbReference type="UniPathway" id="UPA00035">
    <property type="reaction ID" value="UER00042"/>
</dbReference>
<evidence type="ECO:0000256" key="2">
    <source>
        <dbReference type="ARBA" id="ARBA00004664"/>
    </source>
</evidence>
<evidence type="ECO:0000313" key="12">
    <source>
        <dbReference type="Proteomes" id="UP000272729"/>
    </source>
</evidence>
<evidence type="ECO:0000259" key="10">
    <source>
        <dbReference type="Pfam" id="PF00697"/>
    </source>
</evidence>
<comment type="similarity">
    <text evidence="9">Belongs to the TrpF family.</text>
</comment>
<evidence type="ECO:0000256" key="9">
    <source>
        <dbReference type="HAMAP-Rule" id="MF_00135"/>
    </source>
</evidence>